<accession>A0A0D3HB03</accession>
<evidence type="ECO:0000313" key="2">
    <source>
        <dbReference type="Proteomes" id="UP000026960"/>
    </source>
</evidence>
<evidence type="ECO:0000313" key="1">
    <source>
        <dbReference type="EnsemblPlants" id="OBART10G01830.1"/>
    </source>
</evidence>
<name>A0A0D3HB03_9ORYZ</name>
<dbReference type="PANTHER" id="PTHR33186">
    <property type="entry name" value="OS10G0136150 PROTEIN-RELATED"/>
    <property type="match status" value="1"/>
</dbReference>
<dbReference type="STRING" id="65489.A0A0D3HB03"/>
<dbReference type="PANTHER" id="PTHR33186:SF13">
    <property type="entry name" value="OS10G0138300 PROTEIN"/>
    <property type="match status" value="1"/>
</dbReference>
<proteinExistence type="predicted"/>
<protein>
    <submittedName>
        <fullName evidence="1">Uncharacterized protein</fullName>
    </submittedName>
</protein>
<dbReference type="AlphaFoldDB" id="A0A0D3HB03"/>
<organism evidence="1">
    <name type="scientific">Oryza barthii</name>
    <dbReference type="NCBI Taxonomy" id="65489"/>
    <lineage>
        <taxon>Eukaryota</taxon>
        <taxon>Viridiplantae</taxon>
        <taxon>Streptophyta</taxon>
        <taxon>Embryophyta</taxon>
        <taxon>Tracheophyta</taxon>
        <taxon>Spermatophyta</taxon>
        <taxon>Magnoliopsida</taxon>
        <taxon>Liliopsida</taxon>
        <taxon>Poales</taxon>
        <taxon>Poaceae</taxon>
        <taxon>BOP clade</taxon>
        <taxon>Oryzoideae</taxon>
        <taxon>Oryzeae</taxon>
        <taxon>Oryzinae</taxon>
        <taxon>Oryza</taxon>
    </lineage>
</organism>
<reference evidence="1" key="1">
    <citation type="journal article" date="2009" name="Rice">
        <title>De Novo Next Generation Sequencing of Plant Genomes.</title>
        <authorList>
            <person name="Rounsley S."/>
            <person name="Marri P.R."/>
            <person name="Yu Y."/>
            <person name="He R."/>
            <person name="Sisneros N."/>
            <person name="Goicoechea J.L."/>
            <person name="Lee S.J."/>
            <person name="Angelova A."/>
            <person name="Kudrna D."/>
            <person name="Luo M."/>
            <person name="Affourtit J."/>
            <person name="Desany B."/>
            <person name="Knight J."/>
            <person name="Niazi F."/>
            <person name="Egholm M."/>
            <person name="Wing R.A."/>
        </authorList>
    </citation>
    <scope>NUCLEOTIDE SEQUENCE [LARGE SCALE GENOMIC DNA]</scope>
    <source>
        <strain evidence="1">cv. IRGC 105608</strain>
    </source>
</reference>
<dbReference type="PaxDb" id="65489-OBART10G01830.1"/>
<dbReference type="Proteomes" id="UP000026960">
    <property type="component" value="Chromosome 10"/>
</dbReference>
<dbReference type="HOGENOM" id="CLU_044412_0_0_1"/>
<sequence>MLCGHIIPITKFPIQISDFDCRHEMETVLMRAGKFGANVRNDSRHIPMHQPAIKTDNNKYNYVMIRPQVIGFLQDPNSILVLTKLGIFLIGTESREYNRYLRGPASVPSIPTTDYYYAMPPIYSYHRVLDWDSDSDSNHDMKPAMMLECTFCAKEKNDRTHNPALIGFSHHRQDVIPMPRCYFTNDDSFRTAMIGSCNSPEHAGTDDCDYQSTMFHITIVFTTYPTSVWMTATLTTYACNFDFMASATVVGTVNCLTKKLALIQTLVDILEFMLFPTKDGKLGTWNILSIIPVDHYFPPHANILGTCGSLASPWVMDYYIYNSDEGEEDHDDDDYGDKTRAIPPIMQHNDKASGSQSPRWSDLWCDKYFHQENDAPIPVISANINVIGFVEEANAVLLHAAGRGVYIIDIETKDTQRVAACAYYSHIFT</sequence>
<keyword evidence="2" id="KW-1185">Reference proteome</keyword>
<dbReference type="EnsemblPlants" id="OBART10G01830.1">
    <property type="protein sequence ID" value="OBART10G01830.1"/>
    <property type="gene ID" value="OBART10G01830"/>
</dbReference>
<reference evidence="1" key="2">
    <citation type="submission" date="2015-03" db="UniProtKB">
        <authorList>
            <consortium name="EnsemblPlants"/>
        </authorList>
    </citation>
    <scope>IDENTIFICATION</scope>
</reference>
<dbReference type="Gramene" id="OBART10G01830.1">
    <property type="protein sequence ID" value="OBART10G01830.1"/>
    <property type="gene ID" value="OBART10G01830"/>
</dbReference>